<evidence type="ECO:0000256" key="3">
    <source>
        <dbReference type="ARBA" id="ARBA00022553"/>
    </source>
</evidence>
<gene>
    <name evidence="9" type="ORF">CWS31_009595</name>
</gene>
<sequence>MSERKSQKNLAQEAFPGELAALRIQAAKASTHQFSSTPLPSKLAANAEQNNSSERLDAQLADQLIDVMPTGLVMLDGNGIVVKINQVAKNLLDEPILGQPWFNVIARSFTPREDDWHEISLKDGRRVKLEITSLGSQPGQLIMITDLTETRLLQDKISQMQRLSSLGKMVSTLAHQIRTPLSAAILYGENLATSALAENSRLKFQQKLNARLHDLEQQVNDMLLFSKSGTEQVVSPLSVNELINDTVASMDALFSEASTKVNVKLADDDLFILGNKSALTGAIQNLLHNSIRAMSTLKAATPNNDFSPQITLQVYSQANDLYLSVKDNGPGIDAKISDKIFQPFYTSSSKGTGLGLSVVKSVVNAHQGEVSLLKDNLFKESLLKENDESSNANLDGNNNSGAHFVIKLPLIQQGSVQQGSVVAKNENTEKRNATNRANEMNTNQVGEY</sequence>
<comment type="catalytic activity">
    <reaction evidence="1">
        <text>ATP + protein L-histidine = ADP + protein N-phospho-L-histidine.</text>
        <dbReference type="EC" id="2.7.13.3"/>
    </reaction>
</comment>
<dbReference type="SUPFAM" id="SSF55874">
    <property type="entry name" value="ATPase domain of HSP90 chaperone/DNA topoisomerase II/histidine kinase"/>
    <property type="match status" value="1"/>
</dbReference>
<evidence type="ECO:0000256" key="5">
    <source>
        <dbReference type="ARBA" id="ARBA00022777"/>
    </source>
</evidence>
<dbReference type="CDD" id="cd00075">
    <property type="entry name" value="HATPase"/>
    <property type="match status" value="1"/>
</dbReference>
<keyword evidence="7" id="KW-0472">Membrane</keyword>
<comment type="caution">
    <text evidence="9">The sequence shown here is derived from an EMBL/GenBank/DDBJ whole genome shotgun (WGS) entry which is preliminary data.</text>
</comment>
<keyword evidence="10" id="KW-1185">Reference proteome</keyword>
<dbReference type="SUPFAM" id="SSF47384">
    <property type="entry name" value="Homodimeric domain of signal transducing histidine kinase"/>
    <property type="match status" value="1"/>
</dbReference>
<evidence type="ECO:0000313" key="9">
    <source>
        <dbReference type="EMBL" id="TYK65689.1"/>
    </source>
</evidence>
<keyword evidence="6" id="KW-0902">Two-component regulatory system</keyword>
<keyword evidence="3" id="KW-0597">Phosphoprotein</keyword>
<protein>
    <recommendedName>
        <fullName evidence="2">histidine kinase</fullName>
        <ecNumber evidence="2">2.7.13.3</ecNumber>
    </recommendedName>
</protein>
<accession>A0ABY3MWY6</accession>
<evidence type="ECO:0000259" key="8">
    <source>
        <dbReference type="PROSITE" id="PS50109"/>
    </source>
</evidence>
<reference evidence="9 10" key="1">
    <citation type="submission" date="2019-08" db="EMBL/GenBank/DDBJ databases">
        <title>Microbe sample from Colwellia echini.</title>
        <authorList>
            <person name="Christiansen L."/>
            <person name="Pathiraja D."/>
            <person name="Schultz-Johansen M."/>
            <person name="Choi I.-G."/>
            <person name="Stougaard P."/>
        </authorList>
    </citation>
    <scope>NUCLEOTIDE SEQUENCE [LARGE SCALE GENOMIC DNA]</scope>
    <source>
        <strain evidence="9 10">A3</strain>
    </source>
</reference>
<keyword evidence="5 9" id="KW-0418">Kinase</keyword>
<dbReference type="PANTHER" id="PTHR45453">
    <property type="entry name" value="PHOSPHATE REGULON SENSOR PROTEIN PHOR"/>
    <property type="match status" value="1"/>
</dbReference>
<dbReference type="Pfam" id="PF00512">
    <property type="entry name" value="HisKA"/>
    <property type="match status" value="1"/>
</dbReference>
<dbReference type="Gene3D" id="3.30.565.10">
    <property type="entry name" value="Histidine kinase-like ATPase, C-terminal domain"/>
    <property type="match status" value="1"/>
</dbReference>
<dbReference type="InterPro" id="IPR004358">
    <property type="entry name" value="Sig_transdc_His_kin-like_C"/>
</dbReference>
<evidence type="ECO:0000256" key="7">
    <source>
        <dbReference type="ARBA" id="ARBA00023136"/>
    </source>
</evidence>
<dbReference type="SMART" id="SM00388">
    <property type="entry name" value="HisKA"/>
    <property type="match status" value="1"/>
</dbReference>
<dbReference type="InterPro" id="IPR036890">
    <property type="entry name" value="HATPase_C_sf"/>
</dbReference>
<proteinExistence type="predicted"/>
<dbReference type="Gene3D" id="1.10.287.130">
    <property type="match status" value="1"/>
</dbReference>
<dbReference type="InterPro" id="IPR050351">
    <property type="entry name" value="BphY/WalK/GraS-like"/>
</dbReference>
<dbReference type="CDD" id="cd00082">
    <property type="entry name" value="HisKA"/>
    <property type="match status" value="1"/>
</dbReference>
<name>A0ABY3MWY6_9GAMM</name>
<dbReference type="Gene3D" id="3.30.450.20">
    <property type="entry name" value="PAS domain"/>
    <property type="match status" value="1"/>
</dbReference>
<dbReference type="PRINTS" id="PR00344">
    <property type="entry name" value="BCTRLSENSOR"/>
</dbReference>
<dbReference type="SMART" id="SM00387">
    <property type="entry name" value="HATPase_c"/>
    <property type="match status" value="1"/>
</dbReference>
<dbReference type="PROSITE" id="PS50109">
    <property type="entry name" value="HIS_KIN"/>
    <property type="match status" value="1"/>
</dbReference>
<dbReference type="InterPro" id="IPR005467">
    <property type="entry name" value="His_kinase_dom"/>
</dbReference>
<dbReference type="InterPro" id="IPR000014">
    <property type="entry name" value="PAS"/>
</dbReference>
<dbReference type="SUPFAM" id="SSF55785">
    <property type="entry name" value="PYP-like sensor domain (PAS domain)"/>
    <property type="match status" value="1"/>
</dbReference>
<dbReference type="InterPro" id="IPR035965">
    <property type="entry name" value="PAS-like_dom_sf"/>
</dbReference>
<dbReference type="Proteomes" id="UP000815846">
    <property type="component" value="Unassembled WGS sequence"/>
</dbReference>
<evidence type="ECO:0000256" key="6">
    <source>
        <dbReference type="ARBA" id="ARBA00023012"/>
    </source>
</evidence>
<dbReference type="InterPro" id="IPR003594">
    <property type="entry name" value="HATPase_dom"/>
</dbReference>
<evidence type="ECO:0000313" key="10">
    <source>
        <dbReference type="Proteomes" id="UP000815846"/>
    </source>
</evidence>
<dbReference type="GO" id="GO:0016301">
    <property type="term" value="F:kinase activity"/>
    <property type="evidence" value="ECO:0007669"/>
    <property type="project" value="UniProtKB-KW"/>
</dbReference>
<evidence type="ECO:0000256" key="2">
    <source>
        <dbReference type="ARBA" id="ARBA00012438"/>
    </source>
</evidence>
<dbReference type="SMART" id="SM00091">
    <property type="entry name" value="PAS"/>
    <property type="match status" value="1"/>
</dbReference>
<organism evidence="9 10">
    <name type="scientific">Colwellia echini</name>
    <dbReference type="NCBI Taxonomy" id="1982103"/>
    <lineage>
        <taxon>Bacteria</taxon>
        <taxon>Pseudomonadati</taxon>
        <taxon>Pseudomonadota</taxon>
        <taxon>Gammaproteobacteria</taxon>
        <taxon>Alteromonadales</taxon>
        <taxon>Colwelliaceae</taxon>
        <taxon>Colwellia</taxon>
    </lineage>
</organism>
<keyword evidence="4" id="KW-0808">Transferase</keyword>
<dbReference type="EC" id="2.7.13.3" evidence="2"/>
<dbReference type="InterPro" id="IPR036097">
    <property type="entry name" value="HisK_dim/P_sf"/>
</dbReference>
<dbReference type="PANTHER" id="PTHR45453:SF1">
    <property type="entry name" value="PHOSPHATE REGULON SENSOR PROTEIN PHOR"/>
    <property type="match status" value="1"/>
</dbReference>
<dbReference type="EMBL" id="PJAI02000009">
    <property type="protein sequence ID" value="TYK65689.1"/>
    <property type="molecule type" value="Genomic_DNA"/>
</dbReference>
<feature type="domain" description="Histidine kinase" evidence="8">
    <location>
        <begin position="172"/>
        <end position="412"/>
    </location>
</feature>
<evidence type="ECO:0000256" key="4">
    <source>
        <dbReference type="ARBA" id="ARBA00022679"/>
    </source>
</evidence>
<evidence type="ECO:0000256" key="1">
    <source>
        <dbReference type="ARBA" id="ARBA00000085"/>
    </source>
</evidence>
<dbReference type="InterPro" id="IPR003661">
    <property type="entry name" value="HisK_dim/P_dom"/>
</dbReference>
<dbReference type="Pfam" id="PF02518">
    <property type="entry name" value="HATPase_c"/>
    <property type="match status" value="1"/>
</dbReference>